<dbReference type="PROSITE" id="PS51819">
    <property type="entry name" value="VOC"/>
    <property type="match status" value="1"/>
</dbReference>
<keyword evidence="2" id="KW-0560">Oxidoreductase</keyword>
<dbReference type="InterPro" id="IPR050383">
    <property type="entry name" value="GlyoxalaseI/FosfomycinResist"/>
</dbReference>
<dbReference type="InterPro" id="IPR029068">
    <property type="entry name" value="Glyas_Bleomycin-R_OHBP_Dase"/>
</dbReference>
<evidence type="ECO:0000313" key="3">
    <source>
        <dbReference type="Proteomes" id="UP000516380"/>
    </source>
</evidence>
<dbReference type="Proteomes" id="UP000516380">
    <property type="component" value="Chromosome"/>
</dbReference>
<keyword evidence="3" id="KW-1185">Reference proteome</keyword>
<evidence type="ECO:0000313" key="2">
    <source>
        <dbReference type="EMBL" id="BCI84980.1"/>
    </source>
</evidence>
<feature type="domain" description="VOC" evidence="1">
    <location>
        <begin position="11"/>
        <end position="145"/>
    </location>
</feature>
<dbReference type="Pfam" id="PF00903">
    <property type="entry name" value="Glyoxalase"/>
    <property type="match status" value="1"/>
</dbReference>
<dbReference type="EMBL" id="AP023343">
    <property type="protein sequence ID" value="BCI84980.1"/>
    <property type="molecule type" value="Genomic_DNA"/>
</dbReference>
<dbReference type="AlphaFoldDB" id="A0A7G1I1Q3"/>
<protein>
    <submittedName>
        <fullName evidence="2">Dioxygenase</fullName>
    </submittedName>
</protein>
<dbReference type="InterPro" id="IPR037523">
    <property type="entry name" value="VOC_core"/>
</dbReference>
<dbReference type="InterPro" id="IPR004360">
    <property type="entry name" value="Glyas_Fos-R_dOase_dom"/>
</dbReference>
<gene>
    <name evidence="2" type="ORF">NIIDMKKI_01860</name>
</gene>
<organism evidence="2 3">
    <name type="scientific">Mycobacterium kansasii</name>
    <dbReference type="NCBI Taxonomy" id="1768"/>
    <lineage>
        <taxon>Bacteria</taxon>
        <taxon>Bacillati</taxon>
        <taxon>Actinomycetota</taxon>
        <taxon>Actinomycetes</taxon>
        <taxon>Mycobacteriales</taxon>
        <taxon>Mycobacteriaceae</taxon>
        <taxon>Mycobacterium</taxon>
    </lineage>
</organism>
<sequence>MTRVAHHRLMRLDHVVLWTKDVRAAMDFYTTVVGLMPVRFDEFEAGEAPFPSVRVCEDAIIDLIAVENAAGTESMTRVAGSAGYPVNHVCIAMSKAEYDALDRRLQAAGVDTGARLNRSFGARGWAPQGYYFADPDGNVIEARYYE</sequence>
<proteinExistence type="predicted"/>
<evidence type="ECO:0000259" key="1">
    <source>
        <dbReference type="PROSITE" id="PS51819"/>
    </source>
</evidence>
<reference evidence="2 3" key="1">
    <citation type="submission" date="2020-07" db="EMBL/GenBank/DDBJ databases">
        <title>Mycobacterium kansasii (former subtype) with zoonotic potential isolated from diseased indoor pet cat, Japan.</title>
        <authorList>
            <person name="Fukano H."/>
            <person name="Terazono T."/>
            <person name="Hoshino Y."/>
        </authorList>
    </citation>
    <scope>NUCLEOTIDE SEQUENCE [LARGE SCALE GENOMIC DNA]</scope>
    <source>
        <strain evidence="2 3">Kuro-I</strain>
    </source>
</reference>
<dbReference type="GO" id="GO:0051213">
    <property type="term" value="F:dioxygenase activity"/>
    <property type="evidence" value="ECO:0007669"/>
    <property type="project" value="UniProtKB-KW"/>
</dbReference>
<name>A0A7G1I1Q3_MYCKA</name>
<dbReference type="PANTHER" id="PTHR21366:SF14">
    <property type="entry name" value="GLYOXALASE DOMAIN-CONTAINING PROTEIN 5"/>
    <property type="match status" value="1"/>
</dbReference>
<dbReference type="SUPFAM" id="SSF54593">
    <property type="entry name" value="Glyoxalase/Bleomycin resistance protein/Dihydroxybiphenyl dioxygenase"/>
    <property type="match status" value="1"/>
</dbReference>
<accession>A0A7G1I1Q3</accession>
<dbReference type="Gene3D" id="3.10.180.10">
    <property type="entry name" value="2,3-Dihydroxybiphenyl 1,2-Dioxygenase, domain 1"/>
    <property type="match status" value="1"/>
</dbReference>
<keyword evidence="2" id="KW-0223">Dioxygenase</keyword>
<dbReference type="PANTHER" id="PTHR21366">
    <property type="entry name" value="GLYOXALASE FAMILY PROTEIN"/>
    <property type="match status" value="1"/>
</dbReference>